<dbReference type="InterPro" id="IPR036770">
    <property type="entry name" value="Ankyrin_rpt-contain_sf"/>
</dbReference>
<dbReference type="PROSITE" id="PS50297">
    <property type="entry name" value="ANK_REP_REGION"/>
    <property type="match status" value="1"/>
</dbReference>
<organism evidence="3 4">
    <name type="scientific">Tuber borchii</name>
    <name type="common">White truffle</name>
    <dbReference type="NCBI Taxonomy" id="42251"/>
    <lineage>
        <taxon>Eukaryota</taxon>
        <taxon>Fungi</taxon>
        <taxon>Dikarya</taxon>
        <taxon>Ascomycota</taxon>
        <taxon>Pezizomycotina</taxon>
        <taxon>Pezizomycetes</taxon>
        <taxon>Pezizales</taxon>
        <taxon>Tuberaceae</taxon>
        <taxon>Tuber</taxon>
    </lineage>
</organism>
<dbReference type="OrthoDB" id="20872at2759"/>
<dbReference type="Gene3D" id="1.25.40.20">
    <property type="entry name" value="Ankyrin repeat-containing domain"/>
    <property type="match status" value="1"/>
</dbReference>
<protein>
    <submittedName>
        <fullName evidence="3">Uncharacterized protein</fullName>
    </submittedName>
</protein>
<dbReference type="EMBL" id="NESQ01000259">
    <property type="protein sequence ID" value="PUU74938.1"/>
    <property type="molecule type" value="Genomic_DNA"/>
</dbReference>
<sequence length="146" mass="16096">MLLGREEVNPDKPDHKDRTPLSYAAANGHWEVVEMLLEWEEVSPNKPDNEGQAPLSRAVSKISNSVNTTEFANTPIVALVGSFNPATPHMVLGIPSTTYGFMTRTEASPMRLESMHRWKGYDNGRVGSAGTRTSGEIRGRKRICVS</sequence>
<gene>
    <name evidence="3" type="ORF">B9Z19DRAFT_1195849</name>
</gene>
<dbReference type="SUPFAM" id="SSF48403">
    <property type="entry name" value="Ankyrin repeat"/>
    <property type="match status" value="1"/>
</dbReference>
<feature type="repeat" description="ANK" evidence="1">
    <location>
        <begin position="16"/>
        <end position="38"/>
    </location>
</feature>
<reference evidence="3 4" key="1">
    <citation type="submission" date="2017-04" db="EMBL/GenBank/DDBJ databases">
        <title>Draft genome sequence of Tuber borchii Vittad., a whitish edible truffle.</title>
        <authorList>
            <consortium name="DOE Joint Genome Institute"/>
            <person name="Murat C."/>
            <person name="Kuo A."/>
            <person name="Barry K.W."/>
            <person name="Clum A."/>
            <person name="Dockter R.B."/>
            <person name="Fauchery L."/>
            <person name="Iotti M."/>
            <person name="Kohler A."/>
            <person name="Labutti K."/>
            <person name="Lindquist E.A."/>
            <person name="Lipzen A."/>
            <person name="Ohm R.A."/>
            <person name="Wang M."/>
            <person name="Grigoriev I.V."/>
            <person name="Zambonelli A."/>
            <person name="Martin F.M."/>
        </authorList>
    </citation>
    <scope>NUCLEOTIDE SEQUENCE [LARGE SCALE GENOMIC DNA]</scope>
    <source>
        <strain evidence="3 4">Tbo3840</strain>
    </source>
</reference>
<accession>A0A2T6ZHG2</accession>
<dbReference type="AlphaFoldDB" id="A0A2T6ZHG2"/>
<dbReference type="Pfam" id="PF12796">
    <property type="entry name" value="Ank_2"/>
    <property type="match status" value="1"/>
</dbReference>
<dbReference type="STRING" id="42251.A0A2T6ZHG2"/>
<dbReference type="InterPro" id="IPR002110">
    <property type="entry name" value="Ankyrin_rpt"/>
</dbReference>
<dbReference type="PROSITE" id="PS50088">
    <property type="entry name" value="ANK_REPEAT"/>
    <property type="match status" value="1"/>
</dbReference>
<comment type="caution">
    <text evidence="3">The sequence shown here is derived from an EMBL/GenBank/DDBJ whole genome shotgun (WGS) entry which is preliminary data.</text>
</comment>
<keyword evidence="4" id="KW-1185">Reference proteome</keyword>
<proteinExistence type="predicted"/>
<keyword evidence="1" id="KW-0040">ANK repeat</keyword>
<evidence type="ECO:0000313" key="3">
    <source>
        <dbReference type="EMBL" id="PUU74938.1"/>
    </source>
</evidence>
<evidence type="ECO:0000313" key="4">
    <source>
        <dbReference type="Proteomes" id="UP000244722"/>
    </source>
</evidence>
<evidence type="ECO:0000256" key="2">
    <source>
        <dbReference type="SAM" id="MobiDB-lite"/>
    </source>
</evidence>
<name>A0A2T6ZHG2_TUBBO</name>
<dbReference type="Proteomes" id="UP000244722">
    <property type="component" value="Unassembled WGS sequence"/>
</dbReference>
<evidence type="ECO:0000256" key="1">
    <source>
        <dbReference type="PROSITE-ProRule" id="PRU00023"/>
    </source>
</evidence>
<feature type="compositionally biased region" description="Basic and acidic residues" evidence="2">
    <location>
        <begin position="1"/>
        <end position="19"/>
    </location>
</feature>
<feature type="region of interest" description="Disordered" evidence="2">
    <location>
        <begin position="1"/>
        <end position="21"/>
    </location>
</feature>